<organism evidence="3 4">
    <name type="scientific">Autumnicola patrickiae</name>
    <dbReference type="NCBI Taxonomy" id="3075591"/>
    <lineage>
        <taxon>Bacteria</taxon>
        <taxon>Pseudomonadati</taxon>
        <taxon>Bacteroidota</taxon>
        <taxon>Flavobacteriia</taxon>
        <taxon>Flavobacteriales</taxon>
        <taxon>Flavobacteriaceae</taxon>
        <taxon>Autumnicola</taxon>
    </lineage>
</organism>
<dbReference type="PANTHER" id="PTHR34477:SF5">
    <property type="entry name" value="BSL5627 PROTEIN"/>
    <property type="match status" value="1"/>
</dbReference>
<dbReference type="InterPro" id="IPR035901">
    <property type="entry name" value="GIY-YIG_endonuc_sf"/>
</dbReference>
<dbReference type="Pfam" id="PF01541">
    <property type="entry name" value="GIY-YIG"/>
    <property type="match status" value="1"/>
</dbReference>
<protein>
    <submittedName>
        <fullName evidence="3">GIY-YIG nuclease family protein</fullName>
    </submittedName>
</protein>
<evidence type="ECO:0000259" key="2">
    <source>
        <dbReference type="PROSITE" id="PS50164"/>
    </source>
</evidence>
<proteinExistence type="inferred from homology"/>
<dbReference type="CDD" id="cd10448">
    <property type="entry name" value="GIY-YIG_unchar_3"/>
    <property type="match status" value="1"/>
</dbReference>
<evidence type="ECO:0000313" key="3">
    <source>
        <dbReference type="EMBL" id="MDT0688589.1"/>
    </source>
</evidence>
<comment type="similarity">
    <text evidence="1">Belongs to the UPF0213 family.</text>
</comment>
<dbReference type="InterPro" id="IPR050190">
    <property type="entry name" value="UPF0213_domain"/>
</dbReference>
<sequence>MKLSHVYIMTNKNHTVLYTGVTSNLLRRVYQHKTKFYKGFSSRYNCNQLAYYKEFTNIKEAIAYEKKLKAGNRARKENLINEMNPEWKDLSDGWVFDIE</sequence>
<dbReference type="PROSITE" id="PS50164">
    <property type="entry name" value="GIY_YIG"/>
    <property type="match status" value="1"/>
</dbReference>
<dbReference type="Gene3D" id="3.40.1440.10">
    <property type="entry name" value="GIY-YIG endonuclease"/>
    <property type="match status" value="1"/>
</dbReference>
<dbReference type="Proteomes" id="UP001261624">
    <property type="component" value="Unassembled WGS sequence"/>
</dbReference>
<feature type="domain" description="GIY-YIG" evidence="2">
    <location>
        <begin position="2"/>
        <end position="78"/>
    </location>
</feature>
<comment type="caution">
    <text evidence="3">The sequence shown here is derived from an EMBL/GenBank/DDBJ whole genome shotgun (WGS) entry which is preliminary data.</text>
</comment>
<evidence type="ECO:0000256" key="1">
    <source>
        <dbReference type="ARBA" id="ARBA00007435"/>
    </source>
</evidence>
<keyword evidence="4" id="KW-1185">Reference proteome</keyword>
<reference evidence="3 4" key="1">
    <citation type="submission" date="2023-09" db="EMBL/GenBank/DDBJ databases">
        <authorList>
            <person name="Rey-Velasco X."/>
        </authorList>
    </citation>
    <scope>NUCLEOTIDE SEQUENCE [LARGE SCALE GENOMIC DNA]</scope>
    <source>
        <strain evidence="3 4">F188</strain>
    </source>
</reference>
<evidence type="ECO:0000313" key="4">
    <source>
        <dbReference type="Proteomes" id="UP001261624"/>
    </source>
</evidence>
<dbReference type="SUPFAM" id="SSF82771">
    <property type="entry name" value="GIY-YIG endonuclease"/>
    <property type="match status" value="1"/>
</dbReference>
<accession>A0ABU3DYR7</accession>
<name>A0ABU3DYR7_9FLAO</name>
<gene>
    <name evidence="3" type="ORF">RM549_02265</name>
</gene>
<dbReference type="EMBL" id="JAVRHM010000001">
    <property type="protein sequence ID" value="MDT0688589.1"/>
    <property type="molecule type" value="Genomic_DNA"/>
</dbReference>
<dbReference type="RefSeq" id="WP_311680241.1">
    <property type="nucleotide sequence ID" value="NZ_JAVRHM010000001.1"/>
</dbReference>
<dbReference type="PANTHER" id="PTHR34477">
    <property type="entry name" value="UPF0213 PROTEIN YHBQ"/>
    <property type="match status" value="1"/>
</dbReference>
<dbReference type="InterPro" id="IPR000305">
    <property type="entry name" value="GIY-YIG_endonuc"/>
</dbReference>